<organism evidence="2 3">
    <name type="scientific">Streptomyces calvus</name>
    <dbReference type="NCBI Taxonomy" id="67282"/>
    <lineage>
        <taxon>Bacteria</taxon>
        <taxon>Bacillati</taxon>
        <taxon>Actinomycetota</taxon>
        <taxon>Actinomycetes</taxon>
        <taxon>Kitasatosporales</taxon>
        <taxon>Streptomycetaceae</taxon>
        <taxon>Streptomyces</taxon>
    </lineage>
</organism>
<evidence type="ECO:0000313" key="2">
    <source>
        <dbReference type="EMBL" id="QDI72538.1"/>
    </source>
</evidence>
<dbReference type="EMBL" id="CP022310">
    <property type="protein sequence ID" value="QDI72538.1"/>
    <property type="molecule type" value="Genomic_DNA"/>
</dbReference>
<dbReference type="KEGG" id="sast:CD934_30455"/>
<accession>A0A514K1B1</accession>
<dbReference type="Proteomes" id="UP000316215">
    <property type="component" value="Chromosome"/>
</dbReference>
<feature type="compositionally biased region" description="Basic and acidic residues" evidence="1">
    <location>
        <begin position="41"/>
        <end position="52"/>
    </location>
</feature>
<gene>
    <name evidence="2" type="ORF">CD934_30455</name>
</gene>
<keyword evidence="3" id="KW-1185">Reference proteome</keyword>
<feature type="region of interest" description="Disordered" evidence="1">
    <location>
        <begin position="25"/>
        <end position="54"/>
    </location>
</feature>
<protein>
    <submittedName>
        <fullName evidence="2">Uncharacterized protein</fullName>
    </submittedName>
</protein>
<name>A0A514K1B1_9ACTN</name>
<sequence length="90" mass="9952">MWWDTIVRGLGMRAPTMLAYGRAVRDRTGSKEPGVSVSRSRTSDGESTERARVPPGLRSSRLTVTLPEVGRRPSRAMACHPSVVRLRSMT</sequence>
<reference evidence="2 3" key="1">
    <citation type="submission" date="2017-07" db="EMBL/GenBank/DDBJ databases">
        <title>The Complete Genome of Streptomyces asterosporus-ZSY.</title>
        <authorList>
            <person name="Zhang S."/>
        </authorList>
    </citation>
    <scope>NUCLEOTIDE SEQUENCE [LARGE SCALE GENOMIC DNA]</scope>
    <source>
        <strain evidence="2 3">DSM 41452</strain>
    </source>
</reference>
<evidence type="ECO:0000256" key="1">
    <source>
        <dbReference type="SAM" id="MobiDB-lite"/>
    </source>
</evidence>
<evidence type="ECO:0000313" key="3">
    <source>
        <dbReference type="Proteomes" id="UP000316215"/>
    </source>
</evidence>
<proteinExistence type="predicted"/>
<dbReference type="AlphaFoldDB" id="A0A514K1B1"/>